<organism evidence="11 12">
    <name type="scientific">Schistosoma japonicum</name>
    <name type="common">Blood fluke</name>
    <dbReference type="NCBI Taxonomy" id="6182"/>
    <lineage>
        <taxon>Eukaryota</taxon>
        <taxon>Metazoa</taxon>
        <taxon>Spiralia</taxon>
        <taxon>Lophotrochozoa</taxon>
        <taxon>Platyhelminthes</taxon>
        <taxon>Trematoda</taxon>
        <taxon>Digenea</taxon>
        <taxon>Strigeidida</taxon>
        <taxon>Schistosomatoidea</taxon>
        <taxon>Schistosomatidae</taxon>
        <taxon>Schistosoma</taxon>
    </lineage>
</organism>
<evidence type="ECO:0000256" key="8">
    <source>
        <dbReference type="ARBA" id="ARBA00023034"/>
    </source>
</evidence>
<keyword evidence="6 10" id="KW-0735">Signal-anchor</keyword>
<dbReference type="Proteomes" id="UP000311919">
    <property type="component" value="Unassembled WGS sequence"/>
</dbReference>
<dbReference type="Gene3D" id="3.90.550.50">
    <property type="match status" value="1"/>
</dbReference>
<keyword evidence="3 10" id="KW-0328">Glycosyltransferase</keyword>
<dbReference type="InterPro" id="IPR002659">
    <property type="entry name" value="Glyco_trans_31"/>
</dbReference>
<name>A0A4Z2DTF3_SCHJA</name>
<comment type="caution">
    <text evidence="11">The sequence shown here is derived from an EMBL/GenBank/DDBJ whole genome shotgun (WGS) entry which is preliminary data.</text>
</comment>
<comment type="subcellular location">
    <subcellularLocation>
        <location evidence="1 10">Golgi apparatus membrane</location>
        <topology evidence="1 10">Single-pass type II membrane protein</topology>
    </subcellularLocation>
</comment>
<gene>
    <name evidence="11" type="ORF">EWB00_006021</name>
</gene>
<evidence type="ECO:0000256" key="6">
    <source>
        <dbReference type="ARBA" id="ARBA00022968"/>
    </source>
</evidence>
<dbReference type="EMBL" id="SKCS01000039">
    <property type="protein sequence ID" value="TNN19822.1"/>
    <property type="molecule type" value="Genomic_DNA"/>
</dbReference>
<dbReference type="GO" id="GO:0008194">
    <property type="term" value="F:UDP-glycosyltransferase activity"/>
    <property type="evidence" value="ECO:0007669"/>
    <property type="project" value="TreeGrafter"/>
</dbReference>
<keyword evidence="7 10" id="KW-1133">Transmembrane helix</keyword>
<dbReference type="GO" id="GO:0000139">
    <property type="term" value="C:Golgi membrane"/>
    <property type="evidence" value="ECO:0007669"/>
    <property type="project" value="UniProtKB-SubCell"/>
</dbReference>
<reference evidence="11 12" key="1">
    <citation type="submission" date="2019-03" db="EMBL/GenBank/DDBJ databases">
        <title>An improved genome assembly of the fluke Schistosoma japonicum.</title>
        <authorList>
            <person name="Hu W."/>
            <person name="Luo F."/>
            <person name="Yin M."/>
            <person name="Mo X."/>
            <person name="Sun C."/>
            <person name="Wu Q."/>
            <person name="Zhu B."/>
            <person name="Xiang M."/>
            <person name="Wang J."/>
            <person name="Wang Y."/>
            <person name="Zhang T."/>
            <person name="Xu B."/>
            <person name="Zheng H."/>
            <person name="Feng Z."/>
        </authorList>
    </citation>
    <scope>NUCLEOTIDE SEQUENCE [LARGE SCALE GENOMIC DNA]</scope>
    <source>
        <strain evidence="11">HuSjv2</strain>
        <tissue evidence="11">Worms</tissue>
    </source>
</reference>
<dbReference type="GO" id="GO:0016758">
    <property type="term" value="F:hexosyltransferase activity"/>
    <property type="evidence" value="ECO:0007669"/>
    <property type="project" value="InterPro"/>
</dbReference>
<dbReference type="OrthoDB" id="2139606at2759"/>
<dbReference type="AlphaFoldDB" id="A0A4Z2DTF3"/>
<keyword evidence="5 10" id="KW-0812">Transmembrane</keyword>
<feature type="transmembrane region" description="Helical" evidence="10">
    <location>
        <begin position="25"/>
        <end position="46"/>
    </location>
</feature>
<evidence type="ECO:0000256" key="1">
    <source>
        <dbReference type="ARBA" id="ARBA00004323"/>
    </source>
</evidence>
<dbReference type="Pfam" id="PF01762">
    <property type="entry name" value="Galactosyl_T"/>
    <property type="match status" value="1"/>
</dbReference>
<evidence type="ECO:0000256" key="5">
    <source>
        <dbReference type="ARBA" id="ARBA00022692"/>
    </source>
</evidence>
<dbReference type="EC" id="2.4.1.-" evidence="10"/>
<accession>A0A4Z2DTF3</accession>
<keyword evidence="12" id="KW-1185">Reference proteome</keyword>
<keyword evidence="8 10" id="KW-0333">Golgi apparatus</keyword>
<evidence type="ECO:0000256" key="2">
    <source>
        <dbReference type="ARBA" id="ARBA00008661"/>
    </source>
</evidence>
<evidence type="ECO:0000313" key="12">
    <source>
        <dbReference type="Proteomes" id="UP000311919"/>
    </source>
</evidence>
<evidence type="ECO:0000313" key="11">
    <source>
        <dbReference type="EMBL" id="TNN19823.1"/>
    </source>
</evidence>
<protein>
    <recommendedName>
        <fullName evidence="10">Hexosyltransferase</fullName>
        <ecNumber evidence="10">2.4.1.-</ecNumber>
    </recommendedName>
</protein>
<comment type="similarity">
    <text evidence="2 10">Belongs to the glycosyltransferase 31 family.</text>
</comment>
<evidence type="ECO:0000256" key="9">
    <source>
        <dbReference type="ARBA" id="ARBA00023136"/>
    </source>
</evidence>
<evidence type="ECO:0000256" key="10">
    <source>
        <dbReference type="RuleBase" id="RU363063"/>
    </source>
</evidence>
<dbReference type="PANTHER" id="PTHR11214">
    <property type="entry name" value="BETA-1,3-N-ACETYLGLUCOSAMINYLTRANSFERASE"/>
    <property type="match status" value="1"/>
</dbReference>
<sequence length="406" mass="47791">MRLHIISCLFSYASCRLRSRKCRLLFIIISSISWPLASWLLITLCLQEDYQLFHYPPNVNLYQIYEKEKSQINVNIPPLWKIIFPLSSNYTEYCLVRSHKCNNHKNSNRNSSSLLWSPCRTADIIFVIRSHIMNFDQRDAIRQTWGNRQCYENFGFFIRILFILGKQTSNNNNARKYLLKDSIQNQNLHFDHSSGSTLEKLHYEQLVHRDIIQFDFTDSNSNLVNKWIASIDFIVKYCSTNENSFTLLIDDDYFIHPINLLRLLKRITPTQYRLYASGQVQHASYPVRVPFIYRYISLSNYPFNMYPPYLFGGTIILSMPVVHLLRVGFEYVINMPFGDILLGIILLKLGISPIHLKNIYTTYIPDIQSLERSQFISVHGFSEPSLLYSFWSTLSMDHVCRVKTRK</sequence>
<dbReference type="PANTHER" id="PTHR11214:SF349">
    <property type="entry name" value="BETA-1,3-GALACTOSYLTRANSFERASE BRN"/>
    <property type="match status" value="1"/>
</dbReference>
<dbReference type="GO" id="GO:0006493">
    <property type="term" value="P:protein O-linked glycosylation"/>
    <property type="evidence" value="ECO:0007669"/>
    <property type="project" value="TreeGrafter"/>
</dbReference>
<evidence type="ECO:0000256" key="7">
    <source>
        <dbReference type="ARBA" id="ARBA00022989"/>
    </source>
</evidence>
<evidence type="ECO:0000256" key="3">
    <source>
        <dbReference type="ARBA" id="ARBA00022676"/>
    </source>
</evidence>
<evidence type="ECO:0000256" key="4">
    <source>
        <dbReference type="ARBA" id="ARBA00022679"/>
    </source>
</evidence>
<proteinExistence type="inferred from homology"/>
<keyword evidence="4 11" id="KW-0808">Transferase</keyword>
<keyword evidence="9 10" id="KW-0472">Membrane</keyword>
<dbReference type="EMBL" id="SKCS01000039">
    <property type="protein sequence ID" value="TNN19823.1"/>
    <property type="molecule type" value="Genomic_DNA"/>
</dbReference>